<dbReference type="Proteomes" id="UP000002313">
    <property type="component" value="Chromosome X"/>
</dbReference>
<dbReference type="EMBL" id="CP001951">
    <property type="protein sequence ID" value="ADM12442.1"/>
    <property type="molecule type" value="Genomic_DNA"/>
</dbReference>
<name>E0S9Q7_ENCIT</name>
<proteinExistence type="predicted"/>
<reference evidence="1 2" key="2">
    <citation type="journal article" date="2012" name="Proc. Natl. Acad. Sci. U.S.A.">
        <title>Gain and loss of multiple functionally related, horizontally transferred genes in the reduced genomes of two microsporidian parasites.</title>
        <authorList>
            <person name="Pombert J.-F."/>
            <person name="Selman M."/>
            <person name="Burki F."/>
            <person name="Bardell F.T."/>
            <person name="Farinelli L."/>
            <person name="Solter L.F."/>
            <person name="Whitman D.W."/>
            <person name="Weiss L.M."/>
            <person name="Corradi N."/>
            <person name="Keeling P.J."/>
        </authorList>
    </citation>
    <scope>NUCLEOTIDE SEQUENCE [LARGE SCALE GENOMIC DNA]</scope>
    <source>
        <strain evidence="1 2">ATCC 50506</strain>
    </source>
</reference>
<dbReference type="GeneID" id="9699508"/>
<evidence type="ECO:0000313" key="2">
    <source>
        <dbReference type="Proteomes" id="UP000002313"/>
    </source>
</evidence>
<dbReference type="OrthoDB" id="2191485at2759"/>
<keyword evidence="2" id="KW-1185">Reference proteome</keyword>
<dbReference type="AlphaFoldDB" id="E0S9Q7"/>
<organism evidence="1 2">
    <name type="scientific">Encephalitozoon intestinalis (strain ATCC 50506)</name>
    <name type="common">Microsporidian parasite</name>
    <name type="synonym">Septata intestinalis</name>
    <dbReference type="NCBI Taxonomy" id="876142"/>
    <lineage>
        <taxon>Eukaryota</taxon>
        <taxon>Fungi</taxon>
        <taxon>Fungi incertae sedis</taxon>
        <taxon>Microsporidia</taxon>
        <taxon>Unikaryonidae</taxon>
        <taxon>Encephalitozoon</taxon>
    </lineage>
</organism>
<reference evidence="1 2" key="1">
    <citation type="journal article" date="2010" name="Nat. Commun.">
        <title>The complete sequence of the smallest known nuclear genome from the microsporidian Encephalitozoon intestinalis.</title>
        <authorList>
            <person name="Corradi N."/>
            <person name="Pombert J.-F."/>
            <person name="Farinelli L."/>
            <person name="Didier E.S."/>
            <person name="Keeling P.J."/>
        </authorList>
    </citation>
    <scope>NUCLEOTIDE SEQUENCE [LARGE SCALE GENOMIC DNA]</scope>
    <source>
        <strain evidence="1 2">ATCC 50506</strain>
    </source>
</reference>
<sequence length="140" mass="15892">MCSEIKVLERNNETQIDTLLYDHTLVHITFNTKEHPLSPRDLSINHLGRSSSGSVKVFVNSKKVDFSYELVFGYALSCIGIEEYDCKVYLFDDTDDLCVLKNLMFAIDEKFKAGLRVFSDHSKTTVSLGGKIIYETTIVL</sequence>
<dbReference type="HOGENOM" id="CLU_1835159_0_0_1"/>
<dbReference type="RefSeq" id="XP_003073802.1">
    <property type="nucleotide sequence ID" value="XM_003073756.1"/>
</dbReference>
<dbReference type="VEuPathDB" id="MicrosporidiaDB:Eint_101170"/>
<evidence type="ECO:0000313" key="1">
    <source>
        <dbReference type="EMBL" id="ADM12442.1"/>
    </source>
</evidence>
<protein>
    <submittedName>
        <fullName evidence="1">Uncharacterized protein</fullName>
    </submittedName>
</protein>
<dbReference type="KEGG" id="ein:Eint_101170"/>
<gene>
    <name evidence="1" type="ORF">Eint_101170</name>
</gene>
<accession>E0S9Q7</accession>